<name>A0A8J2I5P5_9PLEO</name>
<dbReference type="OrthoDB" id="630895at2759"/>
<dbReference type="GeneID" id="67019521"/>
<dbReference type="InterPro" id="IPR051531">
    <property type="entry name" value="N-acetyltransferase"/>
</dbReference>
<evidence type="ECO:0000313" key="3">
    <source>
        <dbReference type="EMBL" id="CAG5172706.1"/>
    </source>
</evidence>
<sequence>MDTLLHTPRLTLVRLTDTSSLSSPHVHLFHENWSNPDVTGWSLHGPTHSLDESYEWMKEQLAPGIDSMFYSVFVRPCESDKQDDEKERGREKEDITGLGEHVGSISLRLQPTGPSIPLSPPPPGTPPPRTENLRALGYAFFPSAQGKGYATEAGHALLNAYAAFVSSSSSPSSSSSSSSSSPQKHHGEEEGEAKRKTYIEAAVDEDNPGSIKVLVKLGFEKLGWKHEEEKVFLNGAWRGPGYWVYGLFV</sequence>
<feature type="region of interest" description="Disordered" evidence="1">
    <location>
        <begin position="109"/>
        <end position="132"/>
    </location>
</feature>
<dbReference type="AlphaFoldDB" id="A0A8J2I5P5"/>
<evidence type="ECO:0000256" key="1">
    <source>
        <dbReference type="SAM" id="MobiDB-lite"/>
    </source>
</evidence>
<dbReference type="EMBL" id="CAJRGZ010000022">
    <property type="protein sequence ID" value="CAG5172706.1"/>
    <property type="molecule type" value="Genomic_DNA"/>
</dbReference>
<dbReference type="InterPro" id="IPR000182">
    <property type="entry name" value="GNAT_dom"/>
</dbReference>
<proteinExistence type="predicted"/>
<feature type="domain" description="N-acetyltransferase" evidence="2">
    <location>
        <begin position="25"/>
        <end position="220"/>
    </location>
</feature>
<feature type="compositionally biased region" description="Pro residues" evidence="1">
    <location>
        <begin position="117"/>
        <end position="129"/>
    </location>
</feature>
<dbReference type="GO" id="GO:0016747">
    <property type="term" value="F:acyltransferase activity, transferring groups other than amino-acyl groups"/>
    <property type="evidence" value="ECO:0007669"/>
    <property type="project" value="InterPro"/>
</dbReference>
<dbReference type="SUPFAM" id="SSF55729">
    <property type="entry name" value="Acyl-CoA N-acyltransferases (Nat)"/>
    <property type="match status" value="1"/>
</dbReference>
<dbReference type="InterPro" id="IPR016181">
    <property type="entry name" value="Acyl_CoA_acyltransferase"/>
</dbReference>
<dbReference type="PANTHER" id="PTHR43792">
    <property type="entry name" value="GNAT FAMILY, PUTATIVE (AFU_ORTHOLOGUE AFUA_3G00765)-RELATED-RELATED"/>
    <property type="match status" value="1"/>
</dbReference>
<protein>
    <recommendedName>
        <fullName evidence="2">N-acetyltransferase domain-containing protein</fullName>
    </recommendedName>
</protein>
<keyword evidence="4" id="KW-1185">Reference proteome</keyword>
<accession>A0A8J2I5P5</accession>
<organism evidence="3 4">
    <name type="scientific">Alternaria atra</name>
    <dbReference type="NCBI Taxonomy" id="119953"/>
    <lineage>
        <taxon>Eukaryota</taxon>
        <taxon>Fungi</taxon>
        <taxon>Dikarya</taxon>
        <taxon>Ascomycota</taxon>
        <taxon>Pezizomycotina</taxon>
        <taxon>Dothideomycetes</taxon>
        <taxon>Pleosporomycetidae</taxon>
        <taxon>Pleosporales</taxon>
        <taxon>Pleosporineae</taxon>
        <taxon>Pleosporaceae</taxon>
        <taxon>Alternaria</taxon>
        <taxon>Alternaria sect. Ulocladioides</taxon>
    </lineage>
</organism>
<dbReference type="RefSeq" id="XP_043171075.1">
    <property type="nucleotide sequence ID" value="XM_043315140.1"/>
</dbReference>
<dbReference type="Pfam" id="PF13302">
    <property type="entry name" value="Acetyltransf_3"/>
    <property type="match status" value="1"/>
</dbReference>
<gene>
    <name evidence="3" type="ORF">ALTATR162_LOCUS7512</name>
</gene>
<dbReference type="PANTHER" id="PTHR43792:SF1">
    <property type="entry name" value="N-ACETYLTRANSFERASE DOMAIN-CONTAINING PROTEIN"/>
    <property type="match status" value="1"/>
</dbReference>
<feature type="region of interest" description="Disordered" evidence="1">
    <location>
        <begin position="169"/>
        <end position="193"/>
    </location>
</feature>
<feature type="compositionally biased region" description="Low complexity" evidence="1">
    <location>
        <begin position="169"/>
        <end position="182"/>
    </location>
</feature>
<dbReference type="Proteomes" id="UP000676310">
    <property type="component" value="Unassembled WGS sequence"/>
</dbReference>
<evidence type="ECO:0000313" key="4">
    <source>
        <dbReference type="Proteomes" id="UP000676310"/>
    </source>
</evidence>
<dbReference type="Gene3D" id="3.40.630.30">
    <property type="match status" value="1"/>
</dbReference>
<reference evidence="3" key="1">
    <citation type="submission" date="2021-05" db="EMBL/GenBank/DDBJ databases">
        <authorList>
            <person name="Stam R."/>
        </authorList>
    </citation>
    <scope>NUCLEOTIDE SEQUENCE</scope>
    <source>
        <strain evidence="3">CS162</strain>
    </source>
</reference>
<evidence type="ECO:0000259" key="2">
    <source>
        <dbReference type="Pfam" id="PF13302"/>
    </source>
</evidence>
<comment type="caution">
    <text evidence="3">The sequence shown here is derived from an EMBL/GenBank/DDBJ whole genome shotgun (WGS) entry which is preliminary data.</text>
</comment>